<dbReference type="AlphaFoldDB" id="A0AAV5K4I5"/>
<evidence type="ECO:0000256" key="1">
    <source>
        <dbReference type="SAM" id="MobiDB-lite"/>
    </source>
</evidence>
<evidence type="ECO:0000313" key="2">
    <source>
        <dbReference type="EMBL" id="GKV18797.1"/>
    </source>
</evidence>
<feature type="compositionally biased region" description="Polar residues" evidence="1">
    <location>
        <begin position="19"/>
        <end position="42"/>
    </location>
</feature>
<accession>A0AAV5K4I5</accession>
<evidence type="ECO:0000313" key="3">
    <source>
        <dbReference type="Proteomes" id="UP001054252"/>
    </source>
</evidence>
<organism evidence="2 3">
    <name type="scientific">Rubroshorea leprosula</name>
    <dbReference type="NCBI Taxonomy" id="152421"/>
    <lineage>
        <taxon>Eukaryota</taxon>
        <taxon>Viridiplantae</taxon>
        <taxon>Streptophyta</taxon>
        <taxon>Embryophyta</taxon>
        <taxon>Tracheophyta</taxon>
        <taxon>Spermatophyta</taxon>
        <taxon>Magnoliopsida</taxon>
        <taxon>eudicotyledons</taxon>
        <taxon>Gunneridae</taxon>
        <taxon>Pentapetalae</taxon>
        <taxon>rosids</taxon>
        <taxon>malvids</taxon>
        <taxon>Malvales</taxon>
        <taxon>Dipterocarpaceae</taxon>
        <taxon>Rubroshorea</taxon>
    </lineage>
</organism>
<keyword evidence="3" id="KW-1185">Reference proteome</keyword>
<protein>
    <submittedName>
        <fullName evidence="2">Uncharacterized protein</fullName>
    </submittedName>
</protein>
<dbReference type="EMBL" id="BPVZ01000051">
    <property type="protein sequence ID" value="GKV18797.1"/>
    <property type="molecule type" value="Genomic_DNA"/>
</dbReference>
<comment type="caution">
    <text evidence="2">The sequence shown here is derived from an EMBL/GenBank/DDBJ whole genome shotgun (WGS) entry which is preliminary data.</text>
</comment>
<gene>
    <name evidence="2" type="ORF">SLEP1_g29133</name>
</gene>
<proteinExistence type="predicted"/>
<reference evidence="2 3" key="1">
    <citation type="journal article" date="2021" name="Commun. Biol.">
        <title>The genome of Shorea leprosula (Dipterocarpaceae) highlights the ecological relevance of drought in aseasonal tropical rainforests.</title>
        <authorList>
            <person name="Ng K.K.S."/>
            <person name="Kobayashi M.J."/>
            <person name="Fawcett J.A."/>
            <person name="Hatakeyama M."/>
            <person name="Paape T."/>
            <person name="Ng C.H."/>
            <person name="Ang C.C."/>
            <person name="Tnah L.H."/>
            <person name="Lee C.T."/>
            <person name="Nishiyama T."/>
            <person name="Sese J."/>
            <person name="O'Brien M.J."/>
            <person name="Copetti D."/>
            <person name="Mohd Noor M.I."/>
            <person name="Ong R.C."/>
            <person name="Putra M."/>
            <person name="Sireger I.Z."/>
            <person name="Indrioko S."/>
            <person name="Kosugi Y."/>
            <person name="Izuno A."/>
            <person name="Isagi Y."/>
            <person name="Lee S.L."/>
            <person name="Shimizu K.K."/>
        </authorList>
    </citation>
    <scope>NUCLEOTIDE SEQUENCE [LARGE SCALE GENOMIC DNA]</scope>
    <source>
        <strain evidence="2">214</strain>
    </source>
</reference>
<sequence length="63" mass="6883">MVQEVRPRNHARKVMTGRDGSSVSGTTNFTSSTGHQPSSPFGFSTSVWFLVIAAIDARKDKEN</sequence>
<name>A0AAV5K4I5_9ROSI</name>
<feature type="region of interest" description="Disordered" evidence="1">
    <location>
        <begin position="1"/>
        <end position="42"/>
    </location>
</feature>
<dbReference type="Proteomes" id="UP001054252">
    <property type="component" value="Unassembled WGS sequence"/>
</dbReference>